<dbReference type="GO" id="GO:0006021">
    <property type="term" value="P:inositol biosynthetic process"/>
    <property type="evidence" value="ECO:0007669"/>
    <property type="project" value="InterPro"/>
</dbReference>
<evidence type="ECO:0008006" key="3">
    <source>
        <dbReference type="Google" id="ProtNLM"/>
    </source>
</evidence>
<proteinExistence type="predicted"/>
<protein>
    <recommendedName>
        <fullName evidence="3">Inositol-3-phosphate synthase</fullName>
    </recommendedName>
</protein>
<dbReference type="GO" id="GO:0008654">
    <property type="term" value="P:phospholipid biosynthetic process"/>
    <property type="evidence" value="ECO:0007669"/>
    <property type="project" value="InterPro"/>
</dbReference>
<organism evidence="1 2">
    <name type="scientific">Sphaerobolus stellatus (strain SS14)</name>
    <dbReference type="NCBI Taxonomy" id="990650"/>
    <lineage>
        <taxon>Eukaryota</taxon>
        <taxon>Fungi</taxon>
        <taxon>Dikarya</taxon>
        <taxon>Basidiomycota</taxon>
        <taxon>Agaricomycotina</taxon>
        <taxon>Agaricomycetes</taxon>
        <taxon>Phallomycetidae</taxon>
        <taxon>Geastrales</taxon>
        <taxon>Sphaerobolaceae</taxon>
        <taxon>Sphaerobolus</taxon>
    </lineage>
</organism>
<reference evidence="1 2" key="1">
    <citation type="submission" date="2014-06" db="EMBL/GenBank/DDBJ databases">
        <title>Evolutionary Origins and Diversification of the Mycorrhizal Mutualists.</title>
        <authorList>
            <consortium name="DOE Joint Genome Institute"/>
            <consortium name="Mycorrhizal Genomics Consortium"/>
            <person name="Kohler A."/>
            <person name="Kuo A."/>
            <person name="Nagy L.G."/>
            <person name="Floudas D."/>
            <person name="Copeland A."/>
            <person name="Barry K.W."/>
            <person name="Cichocki N."/>
            <person name="Veneault-Fourrey C."/>
            <person name="LaButti K."/>
            <person name="Lindquist E.A."/>
            <person name="Lipzen A."/>
            <person name="Lundell T."/>
            <person name="Morin E."/>
            <person name="Murat C."/>
            <person name="Riley R."/>
            <person name="Ohm R."/>
            <person name="Sun H."/>
            <person name="Tunlid A."/>
            <person name="Henrissat B."/>
            <person name="Grigoriev I.V."/>
            <person name="Hibbett D.S."/>
            <person name="Martin F."/>
        </authorList>
    </citation>
    <scope>NUCLEOTIDE SEQUENCE [LARGE SCALE GENOMIC DNA]</scope>
    <source>
        <strain evidence="1 2">SS14</strain>
    </source>
</reference>
<dbReference type="SUPFAM" id="SSF51735">
    <property type="entry name" value="NAD(P)-binding Rossmann-fold domains"/>
    <property type="match status" value="1"/>
</dbReference>
<dbReference type="PANTHER" id="PTHR11510">
    <property type="entry name" value="MYO-INOSITOL-1 PHOSPHATE SYNTHASE"/>
    <property type="match status" value="1"/>
</dbReference>
<dbReference type="GO" id="GO:0004512">
    <property type="term" value="F:inositol-3-phosphate synthase activity"/>
    <property type="evidence" value="ECO:0007669"/>
    <property type="project" value="InterPro"/>
</dbReference>
<dbReference type="InterPro" id="IPR036291">
    <property type="entry name" value="NAD(P)-bd_dom_sf"/>
</dbReference>
<gene>
    <name evidence="1" type="ORF">M422DRAFT_271830</name>
</gene>
<name>A0A0C9UCZ7_SPHS4</name>
<dbReference type="Gene3D" id="3.30.360.10">
    <property type="entry name" value="Dihydrodipicolinate Reductase, domain 2"/>
    <property type="match status" value="2"/>
</dbReference>
<dbReference type="Proteomes" id="UP000054279">
    <property type="component" value="Unassembled WGS sequence"/>
</dbReference>
<dbReference type="AlphaFoldDB" id="A0A0C9UCZ7"/>
<dbReference type="Pfam" id="PF07994">
    <property type="entry name" value="NAD_binding_5"/>
    <property type="match status" value="1"/>
</dbReference>
<evidence type="ECO:0000313" key="2">
    <source>
        <dbReference type="Proteomes" id="UP000054279"/>
    </source>
</evidence>
<sequence>MSVDICGIDNIRVPEKRYCLGNLGIIDSLLVTDDLKSGQAKLKPVLTEFLVHAGIKPLSIASYNCARQNNFVPGVIELTEQHNGFIGGDNLKSVLAEFFVNAGIKPLSIASYNHMSLPLDSLLANPLILDLSILAELLNRIQYHEVSKDKDLDLGSFYI</sequence>
<dbReference type="InterPro" id="IPR002587">
    <property type="entry name" value="Myo-inos-1-P_Synthase"/>
</dbReference>
<accession>A0A0C9UCZ7</accession>
<evidence type="ECO:0000313" key="1">
    <source>
        <dbReference type="EMBL" id="KIJ27012.1"/>
    </source>
</evidence>
<keyword evidence="2" id="KW-1185">Reference proteome</keyword>
<dbReference type="Gene3D" id="3.40.50.720">
    <property type="entry name" value="NAD(P)-binding Rossmann-like Domain"/>
    <property type="match status" value="1"/>
</dbReference>
<dbReference type="HOGENOM" id="CLU_1661906_0_0_1"/>
<dbReference type="EMBL" id="KN837349">
    <property type="protein sequence ID" value="KIJ27012.1"/>
    <property type="molecule type" value="Genomic_DNA"/>
</dbReference>